<organism evidence="2 3">
    <name type="scientific">Ancylostoma caninum</name>
    <name type="common">Dog hookworm</name>
    <dbReference type="NCBI Taxonomy" id="29170"/>
    <lineage>
        <taxon>Eukaryota</taxon>
        <taxon>Metazoa</taxon>
        <taxon>Ecdysozoa</taxon>
        <taxon>Nematoda</taxon>
        <taxon>Chromadorea</taxon>
        <taxon>Rhabditida</taxon>
        <taxon>Rhabditina</taxon>
        <taxon>Rhabditomorpha</taxon>
        <taxon>Strongyloidea</taxon>
        <taxon>Ancylostomatidae</taxon>
        <taxon>Ancylostomatinae</taxon>
        <taxon>Ancylostoma</taxon>
    </lineage>
</organism>
<keyword evidence="3" id="KW-1185">Reference proteome</keyword>
<keyword evidence="1" id="KW-1133">Transmembrane helix</keyword>
<gene>
    <name evidence="2" type="ORF">ANCCAN_09042</name>
</gene>
<evidence type="ECO:0000313" key="2">
    <source>
        <dbReference type="EMBL" id="RCN44938.1"/>
    </source>
</evidence>
<name>A0A368GMU0_ANCCA</name>
<reference evidence="2 3" key="1">
    <citation type="submission" date="2014-10" db="EMBL/GenBank/DDBJ databases">
        <title>Draft genome of the hookworm Ancylostoma caninum.</title>
        <authorList>
            <person name="Mitreva M."/>
        </authorList>
    </citation>
    <scope>NUCLEOTIDE SEQUENCE [LARGE SCALE GENOMIC DNA]</scope>
    <source>
        <strain evidence="2 3">Baltimore</strain>
    </source>
</reference>
<proteinExistence type="predicted"/>
<comment type="caution">
    <text evidence="2">The sequence shown here is derived from an EMBL/GenBank/DDBJ whole genome shotgun (WGS) entry which is preliminary data.</text>
</comment>
<sequence>MASASFKPILLGHFKMPIQPTANPALFRKATPSRSSATLGHLLPSGPIPSCAHYYCFFLCNMDSPTSLTTNSTVIMAKRGVIFPDNEINECIERSMEMLMDETCLFFRQTSEQDASVTFIQSEHCSWQESNRTVHLNPNCISDDFCYEMIGRVLSIDKPRHHIARHLNLHYNCTGTFFSVFSLLLVSIVFFCYTAAVLWLVLARLSVTHSLKLAGI</sequence>
<evidence type="ECO:0000256" key="1">
    <source>
        <dbReference type="SAM" id="Phobius"/>
    </source>
</evidence>
<keyword evidence="1" id="KW-0472">Membrane</keyword>
<keyword evidence="1" id="KW-0812">Transmembrane</keyword>
<dbReference type="OrthoDB" id="5808781at2759"/>
<protein>
    <submittedName>
        <fullName evidence="2">Uncharacterized protein</fullName>
    </submittedName>
</protein>
<dbReference type="EMBL" id="JOJR01000116">
    <property type="protein sequence ID" value="RCN44938.1"/>
    <property type="molecule type" value="Genomic_DNA"/>
</dbReference>
<evidence type="ECO:0000313" key="3">
    <source>
        <dbReference type="Proteomes" id="UP000252519"/>
    </source>
</evidence>
<dbReference type="Proteomes" id="UP000252519">
    <property type="component" value="Unassembled WGS sequence"/>
</dbReference>
<feature type="transmembrane region" description="Helical" evidence="1">
    <location>
        <begin position="177"/>
        <end position="202"/>
    </location>
</feature>
<accession>A0A368GMU0</accession>
<dbReference type="AlphaFoldDB" id="A0A368GMU0"/>